<dbReference type="RefSeq" id="WP_060823171.1">
    <property type="nucleotide sequence ID" value="NZ_LNJQ01000004.1"/>
</dbReference>
<protein>
    <recommendedName>
        <fullName evidence="3">Glutamyl-tRNA amidotransferase</fullName>
    </recommendedName>
</protein>
<organism evidence="1 2">
    <name type="scientific">Burkholderia savannae</name>
    <dbReference type="NCBI Taxonomy" id="1637837"/>
    <lineage>
        <taxon>Bacteria</taxon>
        <taxon>Pseudomonadati</taxon>
        <taxon>Pseudomonadota</taxon>
        <taxon>Betaproteobacteria</taxon>
        <taxon>Burkholderiales</taxon>
        <taxon>Burkholderiaceae</taxon>
        <taxon>Burkholderia</taxon>
        <taxon>pseudomallei group</taxon>
    </lineage>
</organism>
<evidence type="ECO:0008006" key="3">
    <source>
        <dbReference type="Google" id="ProtNLM"/>
    </source>
</evidence>
<comment type="caution">
    <text evidence="1">The sequence shown here is derived from an EMBL/GenBank/DDBJ whole genome shotgun (WGS) entry which is preliminary data.</text>
</comment>
<dbReference type="InterPro" id="IPR047706">
    <property type="entry name" value="BCAM0308-like"/>
</dbReference>
<dbReference type="EMBL" id="LNJQ01000004">
    <property type="protein sequence ID" value="KWZ39351.1"/>
    <property type="molecule type" value="Genomic_DNA"/>
</dbReference>
<keyword evidence="2" id="KW-1185">Reference proteome</keyword>
<evidence type="ECO:0000313" key="1">
    <source>
        <dbReference type="EMBL" id="KWZ39351.1"/>
    </source>
</evidence>
<sequence>MIYGSNELYAAMRLSRDRDAPRAHAAHGYGAPARLKSGMGCTECGALYDGGRWTWHAAAGALLQIVCPACRRIRERAGAGELLLEGGYFARHCDDIVALLRHRAGGERHDRPFERIVSIDTRPAGMTVRTTGSHLVHRLSEALVRAHRGELEIDYREGEDVLRAHWMRDAA</sequence>
<evidence type="ECO:0000313" key="2">
    <source>
        <dbReference type="Proteomes" id="UP000070255"/>
    </source>
</evidence>
<reference evidence="1 2" key="1">
    <citation type="submission" date="2015-11" db="EMBL/GenBank/DDBJ databases">
        <authorList>
            <person name="Sahl J."/>
            <person name="Wagner D."/>
            <person name="Keim P."/>
        </authorList>
    </citation>
    <scope>NUCLEOTIDE SEQUENCE [LARGE SCALE GENOMIC DNA]</scope>
    <source>
        <strain evidence="1 2">BDU18</strain>
    </source>
</reference>
<dbReference type="Proteomes" id="UP000070255">
    <property type="component" value="Unassembled WGS sequence"/>
</dbReference>
<accession>A0ABR5T815</accession>
<gene>
    <name evidence="1" type="ORF">WS72_25635</name>
</gene>
<name>A0ABR5T815_9BURK</name>
<dbReference type="NCBIfam" id="NF040826">
    <property type="entry name" value="lxa_BCAM0308"/>
    <property type="match status" value="1"/>
</dbReference>
<proteinExistence type="predicted"/>